<dbReference type="Gene3D" id="2.30.130.40">
    <property type="entry name" value="LON domain-like"/>
    <property type="match status" value="1"/>
</dbReference>
<dbReference type="PROSITE" id="PS51787">
    <property type="entry name" value="LON_N"/>
    <property type="match status" value="1"/>
</dbReference>
<feature type="domain" description="Lon N-terminal" evidence="1">
    <location>
        <begin position="13"/>
        <end position="217"/>
    </location>
</feature>
<accession>A0AAW1SWJ1</accession>
<evidence type="ECO:0000259" key="1">
    <source>
        <dbReference type="PROSITE" id="PS51787"/>
    </source>
</evidence>
<protein>
    <recommendedName>
        <fullName evidence="1">Lon N-terminal domain-containing protein</fullName>
    </recommendedName>
</protein>
<dbReference type="Proteomes" id="UP001485043">
    <property type="component" value="Unassembled WGS sequence"/>
</dbReference>
<keyword evidence="3" id="KW-1185">Reference proteome</keyword>
<dbReference type="EMBL" id="JALJOV010000861">
    <property type="protein sequence ID" value="KAK9859858.1"/>
    <property type="molecule type" value="Genomic_DNA"/>
</dbReference>
<dbReference type="InterPro" id="IPR003111">
    <property type="entry name" value="Lon_prtase_N"/>
</dbReference>
<dbReference type="Pfam" id="PF02190">
    <property type="entry name" value="LON_substr_bdg"/>
    <property type="match status" value="1"/>
</dbReference>
<name>A0AAW1SWJ1_9CHLO</name>
<proteinExistence type="predicted"/>
<dbReference type="InterPro" id="IPR015947">
    <property type="entry name" value="PUA-like_sf"/>
</dbReference>
<gene>
    <name evidence="2" type="ORF">WJX84_011694</name>
</gene>
<dbReference type="SUPFAM" id="SSF88697">
    <property type="entry name" value="PUA domain-like"/>
    <property type="match status" value="1"/>
</dbReference>
<evidence type="ECO:0000313" key="2">
    <source>
        <dbReference type="EMBL" id="KAK9859858.1"/>
    </source>
</evidence>
<reference evidence="2 3" key="1">
    <citation type="journal article" date="2024" name="Nat. Commun.">
        <title>Phylogenomics reveals the evolutionary origins of lichenization in chlorophyte algae.</title>
        <authorList>
            <person name="Puginier C."/>
            <person name="Libourel C."/>
            <person name="Otte J."/>
            <person name="Skaloud P."/>
            <person name="Haon M."/>
            <person name="Grisel S."/>
            <person name="Petersen M."/>
            <person name="Berrin J.G."/>
            <person name="Delaux P.M."/>
            <person name="Dal Grande F."/>
            <person name="Keller J."/>
        </authorList>
    </citation>
    <scope>NUCLEOTIDE SEQUENCE [LARGE SCALE GENOMIC DNA]</scope>
    <source>
        <strain evidence="2 3">SAG 2523</strain>
    </source>
</reference>
<dbReference type="InterPro" id="IPR046336">
    <property type="entry name" value="Lon_prtase_N_sf"/>
</dbReference>
<organism evidence="2 3">
    <name type="scientific">Apatococcus fuscideae</name>
    <dbReference type="NCBI Taxonomy" id="2026836"/>
    <lineage>
        <taxon>Eukaryota</taxon>
        <taxon>Viridiplantae</taxon>
        <taxon>Chlorophyta</taxon>
        <taxon>core chlorophytes</taxon>
        <taxon>Trebouxiophyceae</taxon>
        <taxon>Chlorellales</taxon>
        <taxon>Chlorellaceae</taxon>
        <taxon>Apatococcus</taxon>
    </lineage>
</organism>
<sequence>MKRPSEELRSTQLPLLAVHEQILLPTALVRIALPASFRKSAALLDHLLTLQGKDHLVAVIPLLADPAAGGSTVRRARSVDYDALDIEALNSIGTAARIIQLTRVAQSGDWVVTLEGLYRLKIGKASISYPRDFWVAAVTAIDEEAEASPKVAEGDKQVEEVAMQLRQSTRQLIHLVQQLSGSVTSASLLEALDQMPPARASDMLASILASAQTAWLY</sequence>
<dbReference type="AlphaFoldDB" id="A0AAW1SWJ1"/>
<evidence type="ECO:0000313" key="3">
    <source>
        <dbReference type="Proteomes" id="UP001485043"/>
    </source>
</evidence>
<comment type="caution">
    <text evidence="2">The sequence shown here is derived from an EMBL/GenBank/DDBJ whole genome shotgun (WGS) entry which is preliminary data.</text>
</comment>